<dbReference type="GO" id="GO:0003700">
    <property type="term" value="F:DNA-binding transcription factor activity"/>
    <property type="evidence" value="ECO:0007669"/>
    <property type="project" value="InterPro"/>
</dbReference>
<dbReference type="Pfam" id="PF08279">
    <property type="entry name" value="HTH_11"/>
    <property type="match status" value="1"/>
</dbReference>
<sequence>MARTDRLLALTTLLRDGAHHRAEDLAASLGVSLRTIYRDMDRLAAAGVPVEGRPGAGYRLAERLALPPLDLTPEEFDALSLGVAIVAQAADPVLKAAAQSLTVKLEAALPAETIAEAEAWKHAFNPLADPARGLSHLADLRSAIGARQKLRIAYAGNAEAEVIRPLRLASTGGAWVLSGWSDTADAFRDLRVDLIERATPLPELFVDEPGKRLRDRQTEAART</sequence>
<dbReference type="SUPFAM" id="SSF46785">
    <property type="entry name" value="Winged helix' DNA-binding domain"/>
    <property type="match status" value="1"/>
</dbReference>
<dbReference type="InterPro" id="IPR051534">
    <property type="entry name" value="CBASS_pafABC_assoc_protein"/>
</dbReference>
<dbReference type="InterPro" id="IPR001034">
    <property type="entry name" value="DeoR_HTH"/>
</dbReference>
<accession>A0A8J7IXG1</accession>
<gene>
    <name evidence="4" type="ORF">JF290_17305</name>
</gene>
<evidence type="ECO:0000259" key="3">
    <source>
        <dbReference type="PROSITE" id="PS51000"/>
    </source>
</evidence>
<reference evidence="4" key="1">
    <citation type="submission" date="2020-12" db="EMBL/GenBank/DDBJ databases">
        <title>Sedimentitalea sp. nov., isolated from sand in Incheon.</title>
        <authorList>
            <person name="Kim W."/>
        </authorList>
    </citation>
    <scope>NUCLEOTIDE SEQUENCE</scope>
    <source>
        <strain evidence="4">CAU 1593</strain>
    </source>
</reference>
<evidence type="ECO:0000256" key="2">
    <source>
        <dbReference type="ARBA" id="ARBA00023163"/>
    </source>
</evidence>
<dbReference type="PANTHER" id="PTHR34580">
    <property type="match status" value="1"/>
</dbReference>
<organism evidence="4 5">
    <name type="scientific">Sedimentitalea arenosa</name>
    <dbReference type="NCBI Taxonomy" id="2798803"/>
    <lineage>
        <taxon>Bacteria</taxon>
        <taxon>Pseudomonadati</taxon>
        <taxon>Pseudomonadota</taxon>
        <taxon>Alphaproteobacteria</taxon>
        <taxon>Rhodobacterales</taxon>
        <taxon>Paracoccaceae</taxon>
        <taxon>Sedimentitalea</taxon>
    </lineage>
</organism>
<dbReference type="Gene3D" id="1.10.10.10">
    <property type="entry name" value="Winged helix-like DNA-binding domain superfamily/Winged helix DNA-binding domain"/>
    <property type="match status" value="1"/>
</dbReference>
<dbReference type="InterPro" id="IPR036388">
    <property type="entry name" value="WH-like_DNA-bd_sf"/>
</dbReference>
<dbReference type="Pfam" id="PF13280">
    <property type="entry name" value="WYL"/>
    <property type="match status" value="1"/>
</dbReference>
<dbReference type="InterPro" id="IPR026881">
    <property type="entry name" value="WYL_dom"/>
</dbReference>
<keyword evidence="5" id="KW-1185">Reference proteome</keyword>
<dbReference type="AlphaFoldDB" id="A0A8J7IXG1"/>
<dbReference type="PROSITE" id="PS52050">
    <property type="entry name" value="WYL"/>
    <property type="match status" value="1"/>
</dbReference>
<dbReference type="InterPro" id="IPR013196">
    <property type="entry name" value="HTH_11"/>
</dbReference>
<dbReference type="InterPro" id="IPR036390">
    <property type="entry name" value="WH_DNA-bd_sf"/>
</dbReference>
<evidence type="ECO:0000313" key="5">
    <source>
        <dbReference type="Proteomes" id="UP000619079"/>
    </source>
</evidence>
<dbReference type="EMBL" id="JAELVR010000012">
    <property type="protein sequence ID" value="MBJ6373287.1"/>
    <property type="molecule type" value="Genomic_DNA"/>
</dbReference>
<comment type="caution">
    <text evidence="4">The sequence shown here is derived from an EMBL/GenBank/DDBJ whole genome shotgun (WGS) entry which is preliminary data.</text>
</comment>
<dbReference type="PANTHER" id="PTHR34580:SF3">
    <property type="entry name" value="PROTEIN PAFB"/>
    <property type="match status" value="1"/>
</dbReference>
<proteinExistence type="predicted"/>
<dbReference type="RefSeq" id="WP_199026152.1">
    <property type="nucleotide sequence ID" value="NZ_JAELVR010000012.1"/>
</dbReference>
<name>A0A8J7IXG1_9RHOB</name>
<evidence type="ECO:0000256" key="1">
    <source>
        <dbReference type="ARBA" id="ARBA00023015"/>
    </source>
</evidence>
<keyword evidence="1" id="KW-0805">Transcription regulation</keyword>
<evidence type="ECO:0000313" key="4">
    <source>
        <dbReference type="EMBL" id="MBJ6373287.1"/>
    </source>
</evidence>
<dbReference type="Proteomes" id="UP000619079">
    <property type="component" value="Unassembled WGS sequence"/>
</dbReference>
<protein>
    <submittedName>
        <fullName evidence="4">HTH domain-containing protein</fullName>
    </submittedName>
</protein>
<dbReference type="PROSITE" id="PS51000">
    <property type="entry name" value="HTH_DEOR_2"/>
    <property type="match status" value="1"/>
</dbReference>
<keyword evidence="2" id="KW-0804">Transcription</keyword>
<feature type="domain" description="HTH deoR-type" evidence="3">
    <location>
        <begin position="3"/>
        <end position="58"/>
    </location>
</feature>